<evidence type="ECO:0000256" key="1">
    <source>
        <dbReference type="ARBA" id="ARBA00004496"/>
    </source>
</evidence>
<dbReference type="PANTHER" id="PTHR23132">
    <property type="entry name" value="D-ALANINE--D-ALANINE LIGASE"/>
    <property type="match status" value="1"/>
</dbReference>
<keyword evidence="14" id="KW-1185">Reference proteome</keyword>
<evidence type="ECO:0000313" key="13">
    <source>
        <dbReference type="EMBL" id="KIA59596.1"/>
    </source>
</evidence>
<keyword evidence="3 10" id="KW-0963">Cytoplasm</keyword>
<keyword evidence="5 11" id="KW-0547">Nucleotide-binding</keyword>
<keyword evidence="6 11" id="KW-0067">ATP-binding</keyword>
<dbReference type="PIRSF" id="PIRSF039102">
    <property type="entry name" value="Ddl/VanB"/>
    <property type="match status" value="1"/>
</dbReference>
<comment type="pathway">
    <text evidence="10">Cell wall biogenesis; peptidoglycan biosynthesis.</text>
</comment>
<organism evidence="13 14">
    <name type="scientific">Nocardia vulneris</name>
    <dbReference type="NCBI Taxonomy" id="1141657"/>
    <lineage>
        <taxon>Bacteria</taxon>
        <taxon>Bacillati</taxon>
        <taxon>Actinomycetota</taxon>
        <taxon>Actinomycetes</taxon>
        <taxon>Mycobacteriales</taxon>
        <taxon>Nocardiaceae</taxon>
        <taxon>Nocardia</taxon>
    </lineage>
</organism>
<sequence length="336" mass="35658">MKAGQMQVAVLFGGTNAERDVSIATAGQVFRALRTRGHEVSAYDTTAGRLDADGEGRLMAATVPAEPPQVSGAVPDVTMRLLCEQGGLRDVDVVFLALHGGTGENGTIQGLLDLAGVPYTGSGVLASAMAMDKDVSKRLFRLAGVPTPDWEMAAADEFDDRLGWPVIVKPNKQGSTVGLTVVKDPAHYAEAVRVARAHDDEVMVERFVPGREFVVGVLGDAPLAVGEIIPQGSEIFDYRSKYQVGGAVEIFPAEIRTGLADEMRTQAVRAHRALKLGAYSRVDFRVDAAGDIWCLEANTLPGMTATSLLPQSAAAAGIDFAELCEQICLHALRKLG</sequence>
<evidence type="ECO:0000256" key="2">
    <source>
        <dbReference type="ARBA" id="ARBA00010871"/>
    </source>
</evidence>
<dbReference type="PANTHER" id="PTHR23132:SF23">
    <property type="entry name" value="D-ALANINE--D-ALANINE LIGASE B"/>
    <property type="match status" value="1"/>
</dbReference>
<gene>
    <name evidence="10" type="primary">ddl</name>
    <name evidence="13" type="ORF">FG87_41925</name>
</gene>
<dbReference type="Gene3D" id="3.30.470.20">
    <property type="entry name" value="ATP-grasp fold, B domain"/>
    <property type="match status" value="1"/>
</dbReference>
<comment type="subcellular location">
    <subcellularLocation>
        <location evidence="1 10">Cytoplasm</location>
    </subcellularLocation>
</comment>
<dbReference type="InterPro" id="IPR011095">
    <property type="entry name" value="Dala_Dala_lig_C"/>
</dbReference>
<accession>A0ABR4Z2P7</accession>
<comment type="catalytic activity">
    <reaction evidence="10">
        <text>2 D-alanine + ATP = D-alanyl-D-alanine + ADP + phosphate + H(+)</text>
        <dbReference type="Rhea" id="RHEA:11224"/>
        <dbReference type="ChEBI" id="CHEBI:15378"/>
        <dbReference type="ChEBI" id="CHEBI:30616"/>
        <dbReference type="ChEBI" id="CHEBI:43474"/>
        <dbReference type="ChEBI" id="CHEBI:57416"/>
        <dbReference type="ChEBI" id="CHEBI:57822"/>
        <dbReference type="ChEBI" id="CHEBI:456216"/>
        <dbReference type="EC" id="6.3.2.4"/>
    </reaction>
</comment>
<dbReference type="NCBIfam" id="TIGR01205">
    <property type="entry name" value="D_ala_D_alaTIGR"/>
    <property type="match status" value="1"/>
</dbReference>
<dbReference type="Gene3D" id="3.30.1490.20">
    <property type="entry name" value="ATP-grasp fold, A domain"/>
    <property type="match status" value="1"/>
</dbReference>
<dbReference type="InterPro" id="IPR011127">
    <property type="entry name" value="Dala_Dala_lig_N"/>
</dbReference>
<dbReference type="Gene3D" id="3.40.50.20">
    <property type="match status" value="1"/>
</dbReference>
<evidence type="ECO:0000256" key="8">
    <source>
        <dbReference type="ARBA" id="ARBA00022984"/>
    </source>
</evidence>
<dbReference type="InterPro" id="IPR000291">
    <property type="entry name" value="D-Ala_lig_Van_CS"/>
</dbReference>
<dbReference type="GO" id="GO:0016874">
    <property type="term" value="F:ligase activity"/>
    <property type="evidence" value="ECO:0007669"/>
    <property type="project" value="UniProtKB-KW"/>
</dbReference>
<dbReference type="PROSITE" id="PS00844">
    <property type="entry name" value="DALA_DALA_LIGASE_2"/>
    <property type="match status" value="1"/>
</dbReference>
<dbReference type="InterPro" id="IPR005905">
    <property type="entry name" value="D_ala_D_ala"/>
</dbReference>
<feature type="domain" description="ATP-grasp" evidence="12">
    <location>
        <begin position="137"/>
        <end position="329"/>
    </location>
</feature>
<evidence type="ECO:0000256" key="4">
    <source>
        <dbReference type="ARBA" id="ARBA00022598"/>
    </source>
</evidence>
<comment type="similarity">
    <text evidence="2 10">Belongs to the D-alanine--D-alanine ligase family.</text>
</comment>
<evidence type="ECO:0000256" key="7">
    <source>
        <dbReference type="ARBA" id="ARBA00022960"/>
    </source>
</evidence>
<protein>
    <recommendedName>
        <fullName evidence="10">D-alanine--D-alanine ligase</fullName>
        <ecNumber evidence="10">6.3.2.4</ecNumber>
    </recommendedName>
    <alternativeName>
        <fullName evidence="10">D-Ala-D-Ala ligase</fullName>
    </alternativeName>
    <alternativeName>
        <fullName evidence="10">D-alanylalanine synthetase</fullName>
    </alternativeName>
</protein>
<evidence type="ECO:0000256" key="6">
    <source>
        <dbReference type="ARBA" id="ARBA00022840"/>
    </source>
</evidence>
<keyword evidence="4 10" id="KW-0436">Ligase</keyword>
<dbReference type="PROSITE" id="PS50975">
    <property type="entry name" value="ATP_GRASP"/>
    <property type="match status" value="1"/>
</dbReference>
<evidence type="ECO:0000256" key="3">
    <source>
        <dbReference type="ARBA" id="ARBA00022490"/>
    </source>
</evidence>
<dbReference type="InterPro" id="IPR013815">
    <property type="entry name" value="ATP_grasp_subdomain_1"/>
</dbReference>
<dbReference type="SUPFAM" id="SSF52440">
    <property type="entry name" value="PreATP-grasp domain"/>
    <property type="match status" value="1"/>
</dbReference>
<evidence type="ECO:0000256" key="10">
    <source>
        <dbReference type="HAMAP-Rule" id="MF_00047"/>
    </source>
</evidence>
<comment type="function">
    <text evidence="10">Cell wall formation.</text>
</comment>
<dbReference type="PROSITE" id="PS00843">
    <property type="entry name" value="DALA_DALA_LIGASE_1"/>
    <property type="match status" value="1"/>
</dbReference>
<evidence type="ECO:0000313" key="14">
    <source>
        <dbReference type="Proteomes" id="UP000031364"/>
    </source>
</evidence>
<reference evidence="13 14" key="1">
    <citation type="journal article" date="2014" name="Int. J. Syst. Evol. Microbiol.">
        <title>Nocardia vulneris sp. nov., isolated from wounds of human patients in North America.</title>
        <authorList>
            <person name="Lasker B.A."/>
            <person name="Bell M."/>
            <person name="Klenk H.P."/>
            <person name="Sproer C."/>
            <person name="Schumann C."/>
            <person name="Schumann P."/>
            <person name="Brown J.M."/>
        </authorList>
    </citation>
    <scope>NUCLEOTIDE SEQUENCE [LARGE SCALE GENOMIC DNA]</scope>
    <source>
        <strain evidence="13 14">W9851</strain>
    </source>
</reference>
<dbReference type="InterPro" id="IPR011761">
    <property type="entry name" value="ATP-grasp"/>
</dbReference>
<comment type="caution">
    <text evidence="13">The sequence shown here is derived from an EMBL/GenBank/DDBJ whole genome shotgun (WGS) entry which is preliminary data.</text>
</comment>
<evidence type="ECO:0000256" key="5">
    <source>
        <dbReference type="ARBA" id="ARBA00022741"/>
    </source>
</evidence>
<dbReference type="InterPro" id="IPR016185">
    <property type="entry name" value="PreATP-grasp_dom_sf"/>
</dbReference>
<dbReference type="SUPFAM" id="SSF56059">
    <property type="entry name" value="Glutathione synthetase ATP-binding domain-like"/>
    <property type="match status" value="1"/>
</dbReference>
<dbReference type="HAMAP" id="MF_00047">
    <property type="entry name" value="Dala_Dala_lig"/>
    <property type="match status" value="1"/>
</dbReference>
<evidence type="ECO:0000256" key="11">
    <source>
        <dbReference type="PROSITE-ProRule" id="PRU00409"/>
    </source>
</evidence>
<dbReference type="Pfam" id="PF07478">
    <property type="entry name" value="Dala_Dala_lig_C"/>
    <property type="match status" value="1"/>
</dbReference>
<dbReference type="Pfam" id="PF01820">
    <property type="entry name" value="Dala_Dala_lig_N"/>
    <property type="match status" value="1"/>
</dbReference>
<proteinExistence type="inferred from homology"/>
<evidence type="ECO:0000256" key="9">
    <source>
        <dbReference type="ARBA" id="ARBA00023316"/>
    </source>
</evidence>
<keyword evidence="9 10" id="KW-0961">Cell wall biogenesis/degradation</keyword>
<name>A0ABR4Z2P7_9NOCA</name>
<dbReference type="EMBL" id="JNFP01000102">
    <property type="protein sequence ID" value="KIA59596.1"/>
    <property type="molecule type" value="Genomic_DNA"/>
</dbReference>
<dbReference type="EC" id="6.3.2.4" evidence="10"/>
<dbReference type="NCBIfam" id="NF002378">
    <property type="entry name" value="PRK01372.1"/>
    <property type="match status" value="1"/>
</dbReference>
<evidence type="ECO:0000259" key="12">
    <source>
        <dbReference type="PROSITE" id="PS50975"/>
    </source>
</evidence>
<keyword evidence="7 10" id="KW-0133">Cell shape</keyword>
<dbReference type="Proteomes" id="UP000031364">
    <property type="component" value="Unassembled WGS sequence"/>
</dbReference>
<keyword evidence="8 10" id="KW-0573">Peptidoglycan synthesis</keyword>